<dbReference type="Gene3D" id="3.40.630.10">
    <property type="entry name" value="Zn peptidases"/>
    <property type="match status" value="1"/>
</dbReference>
<keyword evidence="5" id="KW-0862">Zinc</keyword>
<dbReference type="InterPro" id="IPR002933">
    <property type="entry name" value="Peptidase_M20"/>
</dbReference>
<evidence type="ECO:0000256" key="4">
    <source>
        <dbReference type="ARBA" id="ARBA00022801"/>
    </source>
</evidence>
<dbReference type="PANTHER" id="PTHR43808">
    <property type="entry name" value="ACETYLORNITHINE DEACETYLASE"/>
    <property type="match status" value="1"/>
</dbReference>
<dbReference type="Pfam" id="PF07687">
    <property type="entry name" value="M20_dimer"/>
    <property type="match status" value="1"/>
</dbReference>
<name>A0A2P2CGS6_9ZZZZ</name>
<comment type="similarity">
    <text evidence="2">Belongs to the peptidase M20A family.</text>
</comment>
<dbReference type="GO" id="GO:0046872">
    <property type="term" value="F:metal ion binding"/>
    <property type="evidence" value="ECO:0007669"/>
    <property type="project" value="UniProtKB-KW"/>
</dbReference>
<dbReference type="PROSITE" id="PS00758">
    <property type="entry name" value="ARGE_DAPE_CPG2_1"/>
    <property type="match status" value="1"/>
</dbReference>
<proteinExistence type="inferred from homology"/>
<dbReference type="PANTHER" id="PTHR43808:SF8">
    <property type="entry name" value="PEPTIDASE M20 DIMERISATION DOMAIN-CONTAINING PROTEIN"/>
    <property type="match status" value="1"/>
</dbReference>
<evidence type="ECO:0000256" key="5">
    <source>
        <dbReference type="ARBA" id="ARBA00022833"/>
    </source>
</evidence>
<evidence type="ECO:0000313" key="7">
    <source>
        <dbReference type="EMBL" id="CUR60192.1"/>
    </source>
</evidence>
<dbReference type="AlphaFoldDB" id="A0A2P2CGS6"/>
<evidence type="ECO:0000259" key="6">
    <source>
        <dbReference type="Pfam" id="PF07687"/>
    </source>
</evidence>
<dbReference type="Gene3D" id="1.10.150.900">
    <property type="match status" value="1"/>
</dbReference>
<dbReference type="SUPFAM" id="SSF55031">
    <property type="entry name" value="Bacterial exopeptidase dimerisation domain"/>
    <property type="match status" value="1"/>
</dbReference>
<dbReference type="InterPro" id="IPR001261">
    <property type="entry name" value="ArgE/DapE_CS"/>
</dbReference>
<evidence type="ECO:0000256" key="1">
    <source>
        <dbReference type="ARBA" id="ARBA00001947"/>
    </source>
</evidence>
<evidence type="ECO:0000256" key="3">
    <source>
        <dbReference type="ARBA" id="ARBA00022723"/>
    </source>
</evidence>
<evidence type="ECO:0000256" key="2">
    <source>
        <dbReference type="ARBA" id="ARBA00006247"/>
    </source>
</evidence>
<dbReference type="GO" id="GO:0016787">
    <property type="term" value="F:hydrolase activity"/>
    <property type="evidence" value="ECO:0007669"/>
    <property type="project" value="UniProtKB-KW"/>
</dbReference>
<protein>
    <submittedName>
        <fullName evidence="7">Putative Peptidase M20</fullName>
    </submittedName>
</protein>
<organism evidence="7">
    <name type="scientific">metagenome</name>
    <dbReference type="NCBI Taxonomy" id="256318"/>
    <lineage>
        <taxon>unclassified sequences</taxon>
        <taxon>metagenomes</taxon>
    </lineage>
</organism>
<gene>
    <name evidence="7" type="ORF">NOCA270125</name>
</gene>
<dbReference type="InterPro" id="IPR036264">
    <property type="entry name" value="Bact_exopeptidase_dim_dom"/>
</dbReference>
<reference evidence="7" key="1">
    <citation type="submission" date="2015-08" db="EMBL/GenBank/DDBJ databases">
        <authorList>
            <person name="Babu N.S."/>
            <person name="Beckwith C.J."/>
            <person name="Beseler K.G."/>
            <person name="Brison A."/>
            <person name="Carone J.V."/>
            <person name="Caskin T.P."/>
            <person name="Diamond M."/>
            <person name="Durham M.E."/>
            <person name="Foxe J.M."/>
            <person name="Go M."/>
            <person name="Henderson B.A."/>
            <person name="Jones I.B."/>
            <person name="McGettigan J.A."/>
            <person name="Micheletti S.J."/>
            <person name="Nasrallah M.E."/>
            <person name="Ortiz D."/>
            <person name="Piller C.R."/>
            <person name="Privatt S.R."/>
            <person name="Schneider S.L."/>
            <person name="Sharp S."/>
            <person name="Smith T.C."/>
            <person name="Stanton J.D."/>
            <person name="Ullery H.E."/>
            <person name="Wilson R.J."/>
            <person name="Serrano M.G."/>
            <person name="Buck G."/>
            <person name="Lee V."/>
            <person name="Wang Y."/>
            <person name="Carvalho R."/>
            <person name="Voegtly L."/>
            <person name="Shi R."/>
            <person name="Duckworth R."/>
            <person name="Johnson A."/>
            <person name="Loviza R."/>
            <person name="Walstead R."/>
            <person name="Shah Z."/>
            <person name="Kiflezghi M."/>
            <person name="Wade K."/>
            <person name="Ball S.L."/>
            <person name="Bradley K.W."/>
            <person name="Asai D.J."/>
            <person name="Bowman C.A."/>
            <person name="Russell D.A."/>
            <person name="Pope W.H."/>
            <person name="Jacobs-Sera D."/>
            <person name="Hendrix R.W."/>
            <person name="Hatfull G.F."/>
        </authorList>
    </citation>
    <scope>NUCLEOTIDE SEQUENCE</scope>
</reference>
<dbReference type="InterPro" id="IPR011650">
    <property type="entry name" value="Peptidase_M20_dimer"/>
</dbReference>
<comment type="cofactor">
    <cofactor evidence="1">
        <name>Zn(2+)</name>
        <dbReference type="ChEBI" id="CHEBI:29105"/>
    </cofactor>
</comment>
<dbReference type="Pfam" id="PF01546">
    <property type="entry name" value="Peptidase_M20"/>
    <property type="match status" value="1"/>
</dbReference>
<dbReference type="Gene3D" id="3.30.70.360">
    <property type="match status" value="1"/>
</dbReference>
<dbReference type="InterPro" id="IPR050072">
    <property type="entry name" value="Peptidase_M20A"/>
</dbReference>
<dbReference type="SUPFAM" id="SSF53187">
    <property type="entry name" value="Zn-dependent exopeptidases"/>
    <property type="match status" value="1"/>
</dbReference>
<dbReference type="EMBL" id="CZKA01000067">
    <property type="protein sequence ID" value="CUR60192.1"/>
    <property type="molecule type" value="Genomic_DNA"/>
</dbReference>
<accession>A0A2P2CGS6</accession>
<keyword evidence="4" id="KW-0378">Hydrolase</keyword>
<keyword evidence="3" id="KW-0479">Metal-binding</keyword>
<sequence length="443" mass="47305">MEGLHREVVELTQALIRLDTSNADGGRGAQHRGNETLAARLLHDYLAEAGIECELVAREDHRANLVARIRGTGEAPSLAFVGHTDVVPVDARDWTHPPFDATIDDAGWLHGRGAIDMKNEVAARAVALKELARSGWQPQGDLWFLAVADEEDGMADVGMRWLLESRPDIRPDLSINEGGGELLHLADGRSMVSVGVGEKGTYPARVTAVGEAGHGSTPSVGDNAVPLLGEVLRRIGTGMPAPERSDLVDRMLTVLIGSPGDDLAEALQRAGALHPELRHYLPALVGITMAPTMVGGSSKRNVMPSRAWVELDCRILPGTTEDDVERAVRDRLGDGLAYELSWPEHLIAGSSSPPDGPVMDGIAAFLKDEDVAAEVLPSLGTGFTDSVYLRAAAGTAAYGFSPFLSTPADVIAAGFHNANERVHVDDLLLSVRFHLDLARRILG</sequence>
<feature type="domain" description="Peptidase M20 dimerisation" evidence="6">
    <location>
        <begin position="196"/>
        <end position="334"/>
    </location>
</feature>